<gene>
    <name evidence="1" type="primary">ORF54992</name>
</gene>
<evidence type="ECO:0000313" key="1">
    <source>
        <dbReference type="EMBL" id="CEK65428.1"/>
    </source>
</evidence>
<accession>A0A0B6ZAD2</accession>
<feature type="non-terminal residue" evidence="1">
    <location>
        <position position="1"/>
    </location>
</feature>
<name>A0A0B6ZAD2_9EUPU</name>
<proteinExistence type="predicted"/>
<dbReference type="AlphaFoldDB" id="A0A0B6ZAD2"/>
<reference evidence="1" key="1">
    <citation type="submission" date="2014-12" db="EMBL/GenBank/DDBJ databases">
        <title>Insight into the proteome of Arion vulgaris.</title>
        <authorList>
            <person name="Aradska J."/>
            <person name="Bulat T."/>
            <person name="Smidak R."/>
            <person name="Sarate P."/>
            <person name="Gangsoo J."/>
            <person name="Sialana F."/>
            <person name="Bilban M."/>
            <person name="Lubec G."/>
        </authorList>
    </citation>
    <scope>NUCLEOTIDE SEQUENCE</scope>
    <source>
        <tissue evidence="1">Skin</tissue>
    </source>
</reference>
<organism evidence="1">
    <name type="scientific">Arion vulgaris</name>
    <dbReference type="NCBI Taxonomy" id="1028688"/>
    <lineage>
        <taxon>Eukaryota</taxon>
        <taxon>Metazoa</taxon>
        <taxon>Spiralia</taxon>
        <taxon>Lophotrochozoa</taxon>
        <taxon>Mollusca</taxon>
        <taxon>Gastropoda</taxon>
        <taxon>Heterobranchia</taxon>
        <taxon>Euthyneura</taxon>
        <taxon>Panpulmonata</taxon>
        <taxon>Eupulmonata</taxon>
        <taxon>Stylommatophora</taxon>
        <taxon>Helicina</taxon>
        <taxon>Arionoidea</taxon>
        <taxon>Arionidae</taxon>
        <taxon>Arion</taxon>
    </lineage>
</organism>
<sequence>VTVSFHNVNHSNSNVTYTDNISDLIVSGSCLNRSCDDANESLAGNRLYESGAGTRLYDPETLLSGHSRAVASHLGDGEERPH</sequence>
<protein>
    <submittedName>
        <fullName evidence="1">Uncharacterized protein</fullName>
    </submittedName>
</protein>
<feature type="non-terminal residue" evidence="1">
    <location>
        <position position="82"/>
    </location>
</feature>
<dbReference type="EMBL" id="HACG01018563">
    <property type="protein sequence ID" value="CEK65428.1"/>
    <property type="molecule type" value="Transcribed_RNA"/>
</dbReference>